<dbReference type="GO" id="GO:0020037">
    <property type="term" value="F:heme binding"/>
    <property type="evidence" value="ECO:0007669"/>
    <property type="project" value="InterPro"/>
</dbReference>
<evidence type="ECO:0000313" key="12">
    <source>
        <dbReference type="EMBL" id="KIJ05677.1"/>
    </source>
</evidence>
<feature type="non-terminal residue" evidence="12">
    <location>
        <position position="1"/>
    </location>
</feature>
<dbReference type="GO" id="GO:0005506">
    <property type="term" value="F:iron ion binding"/>
    <property type="evidence" value="ECO:0007669"/>
    <property type="project" value="InterPro"/>
</dbReference>
<evidence type="ECO:0000256" key="3">
    <source>
        <dbReference type="ARBA" id="ARBA00010617"/>
    </source>
</evidence>
<comment type="similarity">
    <text evidence="3">Belongs to the cytochrome P450 family.</text>
</comment>
<dbReference type="InterPro" id="IPR036396">
    <property type="entry name" value="Cyt_P450_sf"/>
</dbReference>
<evidence type="ECO:0000256" key="2">
    <source>
        <dbReference type="ARBA" id="ARBA00004370"/>
    </source>
</evidence>
<evidence type="ECO:0000256" key="9">
    <source>
        <dbReference type="ARBA" id="ARBA00023004"/>
    </source>
</evidence>
<reference evidence="13" key="2">
    <citation type="submission" date="2015-01" db="EMBL/GenBank/DDBJ databases">
        <title>Evolutionary Origins and Diversification of the Mycorrhizal Mutualists.</title>
        <authorList>
            <consortium name="DOE Joint Genome Institute"/>
            <consortium name="Mycorrhizal Genomics Consortium"/>
            <person name="Kohler A."/>
            <person name="Kuo A."/>
            <person name="Nagy L.G."/>
            <person name="Floudas D."/>
            <person name="Copeland A."/>
            <person name="Barry K.W."/>
            <person name="Cichocki N."/>
            <person name="Veneault-Fourrey C."/>
            <person name="LaButti K."/>
            <person name="Lindquist E.A."/>
            <person name="Lipzen A."/>
            <person name="Lundell T."/>
            <person name="Morin E."/>
            <person name="Murat C."/>
            <person name="Riley R."/>
            <person name="Ohm R."/>
            <person name="Sun H."/>
            <person name="Tunlid A."/>
            <person name="Henrissat B."/>
            <person name="Grigoriev I.V."/>
            <person name="Hibbett D.S."/>
            <person name="Martin F."/>
        </authorList>
    </citation>
    <scope>NUCLEOTIDE SEQUENCE [LARGE SCALE GENOMIC DNA]</scope>
    <source>
        <strain evidence="13">ATCC 200175</strain>
    </source>
</reference>
<keyword evidence="9" id="KW-0408">Iron</keyword>
<dbReference type="AlphaFoldDB" id="A0A0C9TBY3"/>
<evidence type="ECO:0000256" key="5">
    <source>
        <dbReference type="ARBA" id="ARBA00022692"/>
    </source>
</evidence>
<dbReference type="PANTHER" id="PTHR46206">
    <property type="entry name" value="CYTOCHROME P450"/>
    <property type="match status" value="1"/>
</dbReference>
<keyword evidence="13" id="KW-1185">Reference proteome</keyword>
<sequence length="137" mass="15419">NQLDAIPTIGCSTWLGSWWAGIEFLTKAADVVREGYEKHKGTPFKVADLYSWTVVVSGPHFVEEVRKASDDELSSAEAVNDILKVEYTLGHDTHDNPYHNAIIRSQLSQNLETLYPRIRDEIVTVFEETLDLQGNGE</sequence>
<reference evidence="12 13" key="1">
    <citation type="submission" date="2014-06" db="EMBL/GenBank/DDBJ databases">
        <authorList>
            <consortium name="DOE Joint Genome Institute"/>
            <person name="Kuo A."/>
            <person name="Kohler A."/>
            <person name="Nagy L.G."/>
            <person name="Floudas D."/>
            <person name="Copeland A."/>
            <person name="Barry K.W."/>
            <person name="Cichocki N."/>
            <person name="Veneault-Fourrey C."/>
            <person name="LaButti K."/>
            <person name="Lindquist E.A."/>
            <person name="Lipzen A."/>
            <person name="Lundell T."/>
            <person name="Morin E."/>
            <person name="Murat C."/>
            <person name="Sun H."/>
            <person name="Tunlid A."/>
            <person name="Henrissat B."/>
            <person name="Grigoriev I.V."/>
            <person name="Hibbett D.S."/>
            <person name="Martin F."/>
            <person name="Nordberg H.P."/>
            <person name="Cantor M.N."/>
            <person name="Hua S.X."/>
        </authorList>
    </citation>
    <scope>NUCLEOTIDE SEQUENCE [LARGE SCALE GENOMIC DNA]</scope>
    <source>
        <strain evidence="12 13">ATCC 200175</strain>
    </source>
</reference>
<comment type="subcellular location">
    <subcellularLocation>
        <location evidence="2">Membrane</location>
    </subcellularLocation>
</comment>
<keyword evidence="4" id="KW-0349">Heme</keyword>
<evidence type="ECO:0000313" key="13">
    <source>
        <dbReference type="Proteomes" id="UP000053647"/>
    </source>
</evidence>
<protein>
    <submittedName>
        <fullName evidence="12">Uncharacterized protein</fullName>
    </submittedName>
</protein>
<keyword evidence="6" id="KW-0479">Metal-binding</keyword>
<keyword evidence="8" id="KW-0560">Oxidoreductase</keyword>
<name>A0A0C9TBY3_PAXIN</name>
<dbReference type="EMBL" id="KN820794">
    <property type="protein sequence ID" value="KIJ05677.1"/>
    <property type="molecule type" value="Genomic_DNA"/>
</dbReference>
<evidence type="ECO:0000256" key="4">
    <source>
        <dbReference type="ARBA" id="ARBA00022617"/>
    </source>
</evidence>
<feature type="non-terminal residue" evidence="12">
    <location>
        <position position="137"/>
    </location>
</feature>
<dbReference type="OrthoDB" id="1844152at2759"/>
<comment type="cofactor">
    <cofactor evidence="1">
        <name>heme</name>
        <dbReference type="ChEBI" id="CHEBI:30413"/>
    </cofactor>
</comment>
<organism evidence="12 13">
    <name type="scientific">Paxillus involutus ATCC 200175</name>
    <dbReference type="NCBI Taxonomy" id="664439"/>
    <lineage>
        <taxon>Eukaryota</taxon>
        <taxon>Fungi</taxon>
        <taxon>Dikarya</taxon>
        <taxon>Basidiomycota</taxon>
        <taxon>Agaricomycotina</taxon>
        <taxon>Agaricomycetes</taxon>
        <taxon>Agaricomycetidae</taxon>
        <taxon>Boletales</taxon>
        <taxon>Paxilineae</taxon>
        <taxon>Paxillaceae</taxon>
        <taxon>Paxillus</taxon>
    </lineage>
</organism>
<evidence type="ECO:0000256" key="10">
    <source>
        <dbReference type="ARBA" id="ARBA00023033"/>
    </source>
</evidence>
<evidence type="ECO:0000256" key="8">
    <source>
        <dbReference type="ARBA" id="ARBA00023002"/>
    </source>
</evidence>
<dbReference type="GO" id="GO:0004497">
    <property type="term" value="F:monooxygenase activity"/>
    <property type="evidence" value="ECO:0007669"/>
    <property type="project" value="UniProtKB-KW"/>
</dbReference>
<dbReference type="GO" id="GO:0016020">
    <property type="term" value="C:membrane"/>
    <property type="evidence" value="ECO:0007669"/>
    <property type="project" value="UniProtKB-SubCell"/>
</dbReference>
<dbReference type="Proteomes" id="UP000053647">
    <property type="component" value="Unassembled WGS sequence"/>
</dbReference>
<evidence type="ECO:0000256" key="11">
    <source>
        <dbReference type="ARBA" id="ARBA00023136"/>
    </source>
</evidence>
<gene>
    <name evidence="12" type="ORF">PAXINDRAFT_43424</name>
</gene>
<accession>A0A0C9TBY3</accession>
<keyword evidence="11" id="KW-0472">Membrane</keyword>
<dbReference type="PANTHER" id="PTHR46206:SF5">
    <property type="entry name" value="P450, PUTATIVE (EUROFUNG)-RELATED"/>
    <property type="match status" value="1"/>
</dbReference>
<proteinExistence type="inferred from homology"/>
<evidence type="ECO:0000256" key="6">
    <source>
        <dbReference type="ARBA" id="ARBA00022723"/>
    </source>
</evidence>
<evidence type="ECO:0000256" key="7">
    <source>
        <dbReference type="ARBA" id="ARBA00022989"/>
    </source>
</evidence>
<keyword evidence="7" id="KW-1133">Transmembrane helix</keyword>
<evidence type="ECO:0000256" key="1">
    <source>
        <dbReference type="ARBA" id="ARBA00001971"/>
    </source>
</evidence>
<keyword evidence="10" id="KW-0503">Monooxygenase</keyword>
<dbReference type="GO" id="GO:0016705">
    <property type="term" value="F:oxidoreductase activity, acting on paired donors, with incorporation or reduction of molecular oxygen"/>
    <property type="evidence" value="ECO:0007669"/>
    <property type="project" value="InterPro"/>
</dbReference>
<dbReference type="HOGENOM" id="CLU_102283_1_0_1"/>
<keyword evidence="5" id="KW-0812">Transmembrane</keyword>
<dbReference type="Gene3D" id="1.10.630.10">
    <property type="entry name" value="Cytochrome P450"/>
    <property type="match status" value="1"/>
</dbReference>